<proteinExistence type="predicted"/>
<feature type="domain" description="VanZ-like" evidence="2">
    <location>
        <begin position="33"/>
        <end position="118"/>
    </location>
</feature>
<keyword evidence="1" id="KW-1133">Transmembrane helix</keyword>
<feature type="transmembrane region" description="Helical" evidence="1">
    <location>
        <begin position="41"/>
        <end position="59"/>
    </location>
</feature>
<reference evidence="3 4" key="1">
    <citation type="submission" date="2019-02" db="EMBL/GenBank/DDBJ databases">
        <title>Genomic Encyclopedia of Type Strains, Phase IV (KMG-IV): sequencing the most valuable type-strain genomes for metagenomic binning, comparative biology and taxonomic classification.</title>
        <authorList>
            <person name="Goeker M."/>
        </authorList>
    </citation>
    <scope>NUCLEOTIDE SEQUENCE [LARGE SCALE GENOMIC DNA]</scope>
    <source>
        <strain evidence="3 4">DSM 18116</strain>
    </source>
</reference>
<evidence type="ECO:0000259" key="2">
    <source>
        <dbReference type="Pfam" id="PF04892"/>
    </source>
</evidence>
<evidence type="ECO:0000313" key="3">
    <source>
        <dbReference type="EMBL" id="RZS71350.1"/>
    </source>
</evidence>
<dbReference type="RefSeq" id="WP_225980092.1">
    <property type="nucleotide sequence ID" value="NZ_CP042431.1"/>
</dbReference>
<gene>
    <name evidence="3" type="ORF">EV199_3253</name>
</gene>
<dbReference type="PANTHER" id="PTHR28008:SF1">
    <property type="entry name" value="DOMAIN PROTEIN, PUTATIVE (AFU_ORTHOLOGUE AFUA_3G10980)-RELATED"/>
    <property type="match status" value="1"/>
</dbReference>
<evidence type="ECO:0000313" key="4">
    <source>
        <dbReference type="Proteomes" id="UP000293874"/>
    </source>
</evidence>
<dbReference type="EMBL" id="SGXA01000002">
    <property type="protein sequence ID" value="RZS71350.1"/>
    <property type="molecule type" value="Genomic_DNA"/>
</dbReference>
<dbReference type="NCBIfam" id="NF037970">
    <property type="entry name" value="vanZ_1"/>
    <property type="match status" value="1"/>
</dbReference>
<comment type="caution">
    <text evidence="3">The sequence shown here is derived from an EMBL/GenBank/DDBJ whole genome shotgun (WGS) entry which is preliminary data.</text>
</comment>
<feature type="transmembrane region" description="Helical" evidence="1">
    <location>
        <begin position="71"/>
        <end position="92"/>
    </location>
</feature>
<name>A0A4Q7MWC5_9BACT</name>
<keyword evidence="1" id="KW-0472">Membrane</keyword>
<dbReference type="AlphaFoldDB" id="A0A4Q7MWC5"/>
<dbReference type="PANTHER" id="PTHR28008">
    <property type="entry name" value="DOMAIN PROTEIN, PUTATIVE (AFU_ORTHOLOGUE AFUA_3G10980)-RELATED"/>
    <property type="match status" value="1"/>
</dbReference>
<dbReference type="Pfam" id="PF04892">
    <property type="entry name" value="VanZ"/>
    <property type="match status" value="1"/>
</dbReference>
<dbReference type="InterPro" id="IPR006976">
    <property type="entry name" value="VanZ-like"/>
</dbReference>
<organism evidence="3 4">
    <name type="scientific">Pseudobacter ginsenosidimutans</name>
    <dbReference type="NCBI Taxonomy" id="661488"/>
    <lineage>
        <taxon>Bacteria</taxon>
        <taxon>Pseudomonadati</taxon>
        <taxon>Bacteroidota</taxon>
        <taxon>Chitinophagia</taxon>
        <taxon>Chitinophagales</taxon>
        <taxon>Chitinophagaceae</taxon>
        <taxon>Pseudobacter</taxon>
    </lineage>
</organism>
<protein>
    <submittedName>
        <fullName evidence="3">VanZ like protein</fullName>
    </submittedName>
</protein>
<sequence length="128" mass="14352">MFESVLTPIAWTFTILVLLCLPGSSIPDLDGPVIPHFDKLVHFLLFAVFSGLWNIYQSCKKYSTERLKKAFWLVFLSAIFYGALLEVIQYYLVPDRSFDLGDIAADTAGAAAAYAYSYIKLLRINSGN</sequence>
<dbReference type="Proteomes" id="UP000293874">
    <property type="component" value="Unassembled WGS sequence"/>
</dbReference>
<keyword evidence="4" id="KW-1185">Reference proteome</keyword>
<accession>A0A4Q7MWC5</accession>
<keyword evidence="1" id="KW-0812">Transmembrane</keyword>
<evidence type="ECO:0000256" key="1">
    <source>
        <dbReference type="SAM" id="Phobius"/>
    </source>
</evidence>